<feature type="domain" description="Flagellar basal-body/hook protein C-terminal" evidence="7">
    <location>
        <begin position="621"/>
        <end position="660"/>
    </location>
</feature>
<dbReference type="Pfam" id="PF22638">
    <property type="entry name" value="FlgK_D1"/>
    <property type="match status" value="1"/>
</dbReference>
<dbReference type="Pfam" id="PF21158">
    <property type="entry name" value="flgK_1st_1"/>
    <property type="match status" value="1"/>
</dbReference>
<organism evidence="10 11">
    <name type="scientific">Parvibium lacunae</name>
    <dbReference type="NCBI Taxonomy" id="1888893"/>
    <lineage>
        <taxon>Bacteria</taxon>
        <taxon>Pseudomonadati</taxon>
        <taxon>Pseudomonadota</taxon>
        <taxon>Betaproteobacteria</taxon>
        <taxon>Burkholderiales</taxon>
        <taxon>Alcaligenaceae</taxon>
        <taxon>Parvibium</taxon>
    </lineage>
</organism>
<keyword evidence="5" id="KW-0964">Secreted</keyword>
<evidence type="ECO:0000259" key="9">
    <source>
        <dbReference type="Pfam" id="PF22638"/>
    </source>
</evidence>
<dbReference type="InterPro" id="IPR049119">
    <property type="entry name" value="FlgK_D2-like"/>
</dbReference>
<dbReference type="Pfam" id="PF06429">
    <property type="entry name" value="Flg_bbr_C"/>
    <property type="match status" value="1"/>
</dbReference>
<dbReference type="NCBIfam" id="TIGR02492">
    <property type="entry name" value="flgK_ends"/>
    <property type="match status" value="1"/>
</dbReference>
<evidence type="ECO:0000256" key="4">
    <source>
        <dbReference type="ARBA" id="ARBA00016244"/>
    </source>
</evidence>
<evidence type="ECO:0000256" key="2">
    <source>
        <dbReference type="ARBA" id="ARBA00004613"/>
    </source>
</evidence>
<dbReference type="Proteomes" id="UP000252357">
    <property type="component" value="Unassembled WGS sequence"/>
</dbReference>
<keyword evidence="11" id="KW-1185">Reference proteome</keyword>
<evidence type="ECO:0000256" key="3">
    <source>
        <dbReference type="ARBA" id="ARBA00009677"/>
    </source>
</evidence>
<name>A0A368KZK1_9BURK</name>
<dbReference type="InterPro" id="IPR002371">
    <property type="entry name" value="FlgK"/>
</dbReference>
<comment type="caution">
    <text evidence="10">The sequence shown here is derived from an EMBL/GenBank/DDBJ whole genome shotgun (WGS) entry which is preliminary data.</text>
</comment>
<dbReference type="Gene3D" id="1.10.287.3240">
    <property type="match status" value="1"/>
</dbReference>
<dbReference type="GO" id="GO:0044780">
    <property type="term" value="P:bacterial-type flagellum assembly"/>
    <property type="evidence" value="ECO:0007669"/>
    <property type="project" value="InterPro"/>
</dbReference>
<evidence type="ECO:0000313" key="11">
    <source>
        <dbReference type="Proteomes" id="UP000252357"/>
    </source>
</evidence>
<dbReference type="PANTHER" id="PTHR30033">
    <property type="entry name" value="FLAGELLAR HOOK-ASSOCIATED PROTEIN 1"/>
    <property type="match status" value="1"/>
</dbReference>
<dbReference type="InterPro" id="IPR053927">
    <property type="entry name" value="FlgK_helical"/>
</dbReference>
<dbReference type="AlphaFoldDB" id="A0A368KZK1"/>
<dbReference type="SUPFAM" id="SSF64518">
    <property type="entry name" value="Phase 1 flagellin"/>
    <property type="match status" value="2"/>
</dbReference>
<dbReference type="GO" id="GO:0009424">
    <property type="term" value="C:bacterial-type flagellum hook"/>
    <property type="evidence" value="ECO:0007669"/>
    <property type="project" value="InterPro"/>
</dbReference>
<accession>A0A368KZK1</accession>
<comment type="similarity">
    <text evidence="3">Belongs to the flagella basal body rod proteins family.</text>
</comment>
<dbReference type="PRINTS" id="PR01005">
    <property type="entry name" value="FLGHOOKAP1"/>
</dbReference>
<evidence type="ECO:0000256" key="6">
    <source>
        <dbReference type="ARBA" id="ARBA00023143"/>
    </source>
</evidence>
<dbReference type="EMBL" id="QPGB01000008">
    <property type="protein sequence ID" value="RCS56451.1"/>
    <property type="molecule type" value="Genomic_DNA"/>
</dbReference>
<evidence type="ECO:0000256" key="1">
    <source>
        <dbReference type="ARBA" id="ARBA00004365"/>
    </source>
</evidence>
<feature type="domain" description="Flagellar hook-associated protein FlgK helical" evidence="9">
    <location>
        <begin position="99"/>
        <end position="334"/>
    </location>
</feature>
<reference evidence="10 11" key="1">
    <citation type="journal article" date="2018" name="Int. J. Syst. Evol. Microbiol.">
        <title>Parvibium lacunae gen. nov., sp. nov., a new member of the family Alcaligenaceae isolated from a freshwater pond.</title>
        <authorList>
            <person name="Chen W.M."/>
            <person name="Xie P.B."/>
            <person name="Hsu M.Y."/>
            <person name="Sheu S.Y."/>
        </authorList>
    </citation>
    <scope>NUCLEOTIDE SEQUENCE [LARGE SCALE GENOMIC DNA]</scope>
    <source>
        <strain evidence="10 11">KMB9</strain>
    </source>
</reference>
<comment type="subcellular location">
    <subcellularLocation>
        <location evidence="1">Bacterial flagellum</location>
    </subcellularLocation>
    <subcellularLocation>
        <location evidence="2">Secreted</location>
    </subcellularLocation>
</comment>
<dbReference type="GO" id="GO:0005198">
    <property type="term" value="F:structural molecule activity"/>
    <property type="evidence" value="ECO:0007669"/>
    <property type="project" value="InterPro"/>
</dbReference>
<keyword evidence="6" id="KW-0975">Bacterial flagellum</keyword>
<proteinExistence type="inferred from homology"/>
<dbReference type="GO" id="GO:0005576">
    <property type="term" value="C:extracellular region"/>
    <property type="evidence" value="ECO:0007669"/>
    <property type="project" value="UniProtKB-SubCell"/>
</dbReference>
<gene>
    <name evidence="10" type="ORF">DU000_12410</name>
</gene>
<keyword evidence="10" id="KW-0966">Cell projection</keyword>
<protein>
    <recommendedName>
        <fullName evidence="4">Flagellar hook-associated protein 1</fullName>
    </recommendedName>
</protein>
<evidence type="ECO:0000256" key="5">
    <source>
        <dbReference type="ARBA" id="ARBA00022525"/>
    </source>
</evidence>
<dbReference type="InterPro" id="IPR010930">
    <property type="entry name" value="Flg_bb/hook_C_dom"/>
</dbReference>
<keyword evidence="10" id="KW-0969">Cilium</keyword>
<keyword evidence="10" id="KW-0282">Flagellum</keyword>
<evidence type="ECO:0000259" key="8">
    <source>
        <dbReference type="Pfam" id="PF21158"/>
    </source>
</evidence>
<evidence type="ECO:0000259" key="7">
    <source>
        <dbReference type="Pfam" id="PF06429"/>
    </source>
</evidence>
<dbReference type="PANTHER" id="PTHR30033:SF1">
    <property type="entry name" value="FLAGELLAR HOOK-ASSOCIATED PROTEIN 1"/>
    <property type="match status" value="1"/>
</dbReference>
<sequence length="662" mass="69450">MVEVAMGTSVFSVALTGLKVAQAGIQTTSHNISNVNTPGFSRQSVLQTTQSPEFSGEGFIGTGAQIQTIRRSYNQFLDSQLQLATSRTSYFSAYDLQVNQLNSVLADSDAGLQPALDSFFKSIQNVAANPSDVAARQGLLSDSQVLAGRFTTVSGQFATLRQAANTQISQGVDTVNNLTGQIARLNDSIARARSSNETASLPNDLLDQRDNLIRQLSESLQVTVVPQTDQTYNIFFANGQPLVVGSNSYQLSNIANPADSRDQTLRIQTGNGTRDLTTSNLGAGSLAALFDFRDTVLTNAQNQLGQVALVFSNNVNTLHQLGEDLGGQAGGAMFSIGTPQTIANAGNTGNAVFTTAIVNTNSVRASDYRVNFDGTNYTVTRLTDNTQVDSFAAGALPRTIASEGIRLTLNSGSAAAGDSFLLQPTRDVANSFGMAISGVNSIAAASRFRTVANAANTGTGIVQPYAVTNPQTYASAFSNASFTPTGLTVTFTGVSGGQPQYQVTDALGATVVGTSTLSSSGAIDIPSFGISLQIKGTPATGDTFSIRTRQVSDPLQPGDNRNISALGSIQTAKLANSGTATIQQSYGQIVSAVGNKTREVQVTGESQKSLKNNLEALQQSVSGVNLDEEAANLLKYQQAYQAAGKVIQIASDLFNQVLNLTR</sequence>
<evidence type="ECO:0000313" key="10">
    <source>
        <dbReference type="EMBL" id="RCS56451.1"/>
    </source>
</evidence>
<feature type="domain" description="Flagellar hook-associated protein 1 D2-like" evidence="8">
    <location>
        <begin position="342"/>
        <end position="424"/>
    </location>
</feature>